<reference evidence="9 10" key="1">
    <citation type="journal article" date="2007" name="Science">
        <title>The Chlamydomonas genome reveals the evolution of key animal and plant functions.</title>
        <authorList>
            <person name="Merchant S.S."/>
            <person name="Prochnik S.E."/>
            <person name="Vallon O."/>
            <person name="Harris E.H."/>
            <person name="Karpowicz S.J."/>
            <person name="Witman G.B."/>
            <person name="Terry A."/>
            <person name="Salamov A."/>
            <person name="Fritz-Laylin L.K."/>
            <person name="Marechal-Drouard L."/>
            <person name="Marshall W.F."/>
            <person name="Qu L.H."/>
            <person name="Nelson D.R."/>
            <person name="Sanderfoot A.A."/>
            <person name="Spalding M.H."/>
            <person name="Kapitonov V.V."/>
            <person name="Ren Q."/>
            <person name="Ferris P."/>
            <person name="Lindquist E."/>
            <person name="Shapiro H."/>
            <person name="Lucas S.M."/>
            <person name="Grimwood J."/>
            <person name="Schmutz J."/>
            <person name="Cardol P."/>
            <person name="Cerutti H."/>
            <person name="Chanfreau G."/>
            <person name="Chen C.L."/>
            <person name="Cognat V."/>
            <person name="Croft M.T."/>
            <person name="Dent R."/>
            <person name="Dutcher S."/>
            <person name="Fernandez E."/>
            <person name="Fukuzawa H."/>
            <person name="Gonzalez-Ballester D."/>
            <person name="Gonzalez-Halphen D."/>
            <person name="Hallmann A."/>
            <person name="Hanikenne M."/>
            <person name="Hippler M."/>
            <person name="Inwood W."/>
            <person name="Jabbari K."/>
            <person name="Kalanon M."/>
            <person name="Kuras R."/>
            <person name="Lefebvre P.A."/>
            <person name="Lemaire S.D."/>
            <person name="Lobanov A.V."/>
            <person name="Lohr M."/>
            <person name="Manuell A."/>
            <person name="Meier I."/>
            <person name="Mets L."/>
            <person name="Mittag M."/>
            <person name="Mittelmeier T."/>
            <person name="Moroney J.V."/>
            <person name="Moseley J."/>
            <person name="Napoli C."/>
            <person name="Nedelcu A.M."/>
            <person name="Niyogi K."/>
            <person name="Novoselov S.V."/>
            <person name="Paulsen I.T."/>
            <person name="Pazour G."/>
            <person name="Purton S."/>
            <person name="Ral J.P."/>
            <person name="Riano-Pachon D.M."/>
            <person name="Riekhof W."/>
            <person name="Rymarquis L."/>
            <person name="Schroda M."/>
            <person name="Stern D."/>
            <person name="Umen J."/>
            <person name="Willows R."/>
            <person name="Wilson N."/>
            <person name="Zimmer S.L."/>
            <person name="Allmer J."/>
            <person name="Balk J."/>
            <person name="Bisova K."/>
            <person name="Chen C.J."/>
            <person name="Elias M."/>
            <person name="Gendler K."/>
            <person name="Hauser C."/>
            <person name="Lamb M.R."/>
            <person name="Ledford H."/>
            <person name="Long J.C."/>
            <person name="Minagawa J."/>
            <person name="Page M.D."/>
            <person name="Pan J."/>
            <person name="Pootakham W."/>
            <person name="Roje S."/>
            <person name="Rose A."/>
            <person name="Stahlberg E."/>
            <person name="Terauchi A.M."/>
            <person name="Yang P."/>
            <person name="Ball S."/>
            <person name="Bowler C."/>
            <person name="Dieckmann C.L."/>
            <person name="Gladyshev V.N."/>
            <person name="Green P."/>
            <person name="Jorgensen R."/>
            <person name="Mayfield S."/>
            <person name="Mueller-Roeber B."/>
            <person name="Rajamani S."/>
            <person name="Sayre R.T."/>
            <person name="Brokstein P."/>
            <person name="Dubchak I."/>
            <person name="Goodstein D."/>
            <person name="Hornick L."/>
            <person name="Huang Y.W."/>
            <person name="Jhaveri J."/>
            <person name="Luo Y."/>
            <person name="Martinez D."/>
            <person name="Ngau W.C."/>
            <person name="Otillar B."/>
            <person name="Poliakov A."/>
            <person name="Porter A."/>
            <person name="Szajkowski L."/>
            <person name="Werner G."/>
            <person name="Zhou K."/>
            <person name="Grigoriev I.V."/>
            <person name="Rokhsar D.S."/>
            <person name="Grossman A.R."/>
        </authorList>
    </citation>
    <scope>NUCLEOTIDE SEQUENCE [LARGE SCALE GENOMIC DNA]</scope>
    <source>
        <strain evidence="10">CC-503</strain>
    </source>
</reference>
<dbReference type="InParanoid" id="A0A2K3CU41"/>
<dbReference type="PANTHER" id="PTHR13437">
    <property type="entry name" value="NUCLEOPORIN P58/P45 NUCLEOPORIN-LIKE PROTEIN 1"/>
    <property type="match status" value="1"/>
</dbReference>
<comment type="subcellular location">
    <subcellularLocation>
        <location evidence="1">Nucleus</location>
        <location evidence="1">Nuclear pore complex</location>
    </subcellularLocation>
</comment>
<dbReference type="Gene3D" id="6.10.140.1350">
    <property type="match status" value="1"/>
</dbReference>
<proteinExistence type="predicted"/>
<keyword evidence="3" id="KW-0509">mRNA transport</keyword>
<keyword evidence="4" id="KW-0653">Protein transport</keyword>
<feature type="region of interest" description="Disordered" evidence="8">
    <location>
        <begin position="424"/>
        <end position="471"/>
    </location>
</feature>
<keyword evidence="10" id="KW-1185">Reference proteome</keyword>
<keyword evidence="7" id="KW-0539">Nucleus</keyword>
<evidence type="ECO:0008006" key="11">
    <source>
        <dbReference type="Google" id="ProtNLM"/>
    </source>
</evidence>
<dbReference type="GO" id="GO:0008139">
    <property type="term" value="F:nuclear localization sequence binding"/>
    <property type="evidence" value="ECO:0000318"/>
    <property type="project" value="GO_Central"/>
</dbReference>
<dbReference type="EMBL" id="CM008977">
    <property type="protein sequence ID" value="PNW71790.1"/>
    <property type="molecule type" value="Genomic_DNA"/>
</dbReference>
<dbReference type="GO" id="GO:0005643">
    <property type="term" value="C:nuclear pore"/>
    <property type="evidence" value="ECO:0000318"/>
    <property type="project" value="GO_Central"/>
</dbReference>
<dbReference type="ExpressionAtlas" id="A0A2K3CU41">
    <property type="expression patterns" value="baseline"/>
</dbReference>
<dbReference type="Gramene" id="PNW71790">
    <property type="protein sequence ID" value="PNW71790"/>
    <property type="gene ID" value="CHLRE_16g685217v5"/>
</dbReference>
<evidence type="ECO:0000256" key="5">
    <source>
        <dbReference type="ARBA" id="ARBA00023010"/>
    </source>
</evidence>
<evidence type="ECO:0000256" key="6">
    <source>
        <dbReference type="ARBA" id="ARBA00023132"/>
    </source>
</evidence>
<evidence type="ECO:0000256" key="2">
    <source>
        <dbReference type="ARBA" id="ARBA00022448"/>
    </source>
</evidence>
<name>A0A2K3CU41_CHLRE</name>
<keyword evidence="2" id="KW-0813">Transport</keyword>
<organism evidence="9 10">
    <name type="scientific">Chlamydomonas reinhardtii</name>
    <name type="common">Chlamydomonas smithii</name>
    <dbReference type="NCBI Taxonomy" id="3055"/>
    <lineage>
        <taxon>Eukaryota</taxon>
        <taxon>Viridiplantae</taxon>
        <taxon>Chlorophyta</taxon>
        <taxon>core chlorophytes</taxon>
        <taxon>Chlorophyceae</taxon>
        <taxon>CS clade</taxon>
        <taxon>Chlamydomonadales</taxon>
        <taxon>Chlamydomonadaceae</taxon>
        <taxon>Chlamydomonas</taxon>
    </lineage>
</organism>
<evidence type="ECO:0000313" key="9">
    <source>
        <dbReference type="EMBL" id="PNW71790.1"/>
    </source>
</evidence>
<dbReference type="PANTHER" id="PTHR13437:SF2">
    <property type="entry name" value="NUCLEOPORIN P58_P45"/>
    <property type="match status" value="1"/>
</dbReference>
<dbReference type="STRING" id="3055.A0A2K3CU41"/>
<sequence length="471" mass="46714">MTTSAFGAPAAPGTTAASPFGAAPAAPAANPFSAPTAFGTTGLFGQPASAQTTSNALVPATGLFGAPAAQTAQAQAQAQAAGQARPGGLNYKTKFEELPPQMQQELQKIQQEVSAYRDECKALEADARLHDTVSIKQSLDSETAALRQTLQSLHQAAVAEDEALMGFRERVMVLLRSTESAIRLYQRSKLWRELSAAVGQPGGGAGGGAAAQLLASQAVADQISQPVQLPNPYLGLAVRGFSEALEQYHRCISELERVTAAAAAGGAGMGGMGGGGDDAAAVAALPTLVSRMHDYFVHVAARLERLHGEVGRAREAYLAARRARGDYGDPFADARPLHHMSKAGVNPKSGANSGGANNGGGTFYSFGGPASNTYGAAGLGAVGGGAAGGGGAAPGTPGAGGAGAGGGAAASAGGMFGMSPGPLGGTGASPFGAPGMAGGFGTPLMGAASAQQPQQQRVSASRAGSSSNKKR</sequence>
<protein>
    <recommendedName>
        <fullName evidence="11">Nucleoporin p58/p45</fullName>
    </recommendedName>
</protein>
<dbReference type="GeneID" id="5724753"/>
<evidence type="ECO:0000256" key="8">
    <source>
        <dbReference type="SAM" id="MobiDB-lite"/>
    </source>
</evidence>
<dbReference type="GO" id="GO:0015031">
    <property type="term" value="P:protein transport"/>
    <property type="evidence" value="ECO:0007669"/>
    <property type="project" value="UniProtKB-KW"/>
</dbReference>
<dbReference type="OrthoDB" id="2538017at2759"/>
<evidence type="ECO:0000256" key="1">
    <source>
        <dbReference type="ARBA" id="ARBA00004567"/>
    </source>
</evidence>
<dbReference type="GO" id="GO:0017056">
    <property type="term" value="F:structural constituent of nuclear pore"/>
    <property type="evidence" value="ECO:0000318"/>
    <property type="project" value="GO_Central"/>
</dbReference>
<accession>A0A2K3CU41</accession>
<evidence type="ECO:0000256" key="4">
    <source>
        <dbReference type="ARBA" id="ARBA00022927"/>
    </source>
</evidence>
<evidence type="ECO:0000256" key="7">
    <source>
        <dbReference type="ARBA" id="ARBA00023242"/>
    </source>
</evidence>
<keyword evidence="6" id="KW-0906">Nuclear pore complex</keyword>
<dbReference type="KEGG" id="cre:CHLRE_16g685217v5"/>
<dbReference type="GO" id="GO:0051028">
    <property type="term" value="P:mRNA transport"/>
    <property type="evidence" value="ECO:0007669"/>
    <property type="project" value="UniProtKB-KW"/>
</dbReference>
<keyword evidence="5" id="KW-0811">Translocation</keyword>
<dbReference type="RefSeq" id="XP_042915756.1">
    <property type="nucleotide sequence ID" value="XM_043071534.1"/>
</dbReference>
<dbReference type="InterPro" id="IPR024882">
    <property type="entry name" value="NUP58/p45/49"/>
</dbReference>
<gene>
    <name evidence="9" type="ORF">CHLRE_16g685217v5</name>
</gene>
<evidence type="ECO:0000256" key="3">
    <source>
        <dbReference type="ARBA" id="ARBA00022816"/>
    </source>
</evidence>
<dbReference type="Proteomes" id="UP000006906">
    <property type="component" value="Chromosome 16"/>
</dbReference>
<evidence type="ECO:0000313" key="10">
    <source>
        <dbReference type="Proteomes" id="UP000006906"/>
    </source>
</evidence>
<dbReference type="AlphaFoldDB" id="A0A2K3CU41"/>
<feature type="compositionally biased region" description="Polar residues" evidence="8">
    <location>
        <begin position="449"/>
        <end position="471"/>
    </location>
</feature>